<dbReference type="PANTHER" id="PTHR30006">
    <property type="entry name" value="THIAMINE-BINDING PERIPLASMIC PROTEIN-RELATED"/>
    <property type="match status" value="1"/>
</dbReference>
<dbReference type="GO" id="GO:0030288">
    <property type="term" value="C:outer membrane-bounded periplasmic space"/>
    <property type="evidence" value="ECO:0007669"/>
    <property type="project" value="TreeGrafter"/>
</dbReference>
<dbReference type="InterPro" id="IPR026045">
    <property type="entry name" value="Ferric-bd"/>
</dbReference>
<name>A0A5S9NE31_9HYPH</name>
<feature type="binding site" evidence="3">
    <location>
        <position position="228"/>
    </location>
    <ligand>
        <name>Fe cation</name>
        <dbReference type="ChEBI" id="CHEBI:24875"/>
    </ligand>
</feature>
<organism evidence="5 6">
    <name type="scientific">Starkeya nomas</name>
    <dbReference type="NCBI Taxonomy" id="2666134"/>
    <lineage>
        <taxon>Bacteria</taxon>
        <taxon>Pseudomonadati</taxon>
        <taxon>Pseudomonadota</taxon>
        <taxon>Alphaproteobacteria</taxon>
        <taxon>Hyphomicrobiales</taxon>
        <taxon>Xanthobacteraceae</taxon>
        <taxon>Starkeya</taxon>
    </lineage>
</organism>
<evidence type="ECO:0000313" key="5">
    <source>
        <dbReference type="EMBL" id="CAA0087746.1"/>
    </source>
</evidence>
<proteinExistence type="inferred from homology"/>
<keyword evidence="2 4" id="KW-0732">Signal</keyword>
<feature type="binding site" evidence="3">
    <location>
        <position position="229"/>
    </location>
    <ligand>
        <name>Fe cation</name>
        <dbReference type="ChEBI" id="CHEBI:24875"/>
    </ligand>
</feature>
<dbReference type="Gene3D" id="3.40.190.10">
    <property type="entry name" value="Periplasmic binding protein-like II"/>
    <property type="match status" value="2"/>
</dbReference>
<gene>
    <name evidence="5" type="primary">futA1</name>
    <name evidence="5" type="ORF">STARVERO_00552</name>
</gene>
<reference evidence="5 6" key="1">
    <citation type="submission" date="2019-12" db="EMBL/GenBank/DDBJ databases">
        <authorList>
            <person name="Reyes-Prieto M."/>
        </authorList>
    </citation>
    <scope>NUCLEOTIDE SEQUENCE [LARGE SCALE GENOMIC DNA]</scope>
    <source>
        <strain evidence="5">HF14-78462</strain>
    </source>
</reference>
<dbReference type="CDD" id="cd13542">
    <property type="entry name" value="PBP2_FutA1_ilke"/>
    <property type="match status" value="1"/>
</dbReference>
<keyword evidence="3" id="KW-0479">Metal-binding</keyword>
<evidence type="ECO:0000313" key="6">
    <source>
        <dbReference type="Proteomes" id="UP000433050"/>
    </source>
</evidence>
<feature type="signal peptide" evidence="4">
    <location>
        <begin position="1"/>
        <end position="32"/>
    </location>
</feature>
<comment type="similarity">
    <text evidence="1">Belongs to the bacterial solute-binding protein 1 family.</text>
</comment>
<evidence type="ECO:0000256" key="4">
    <source>
        <dbReference type="SAM" id="SignalP"/>
    </source>
</evidence>
<dbReference type="RefSeq" id="WP_159597829.1">
    <property type="nucleotide sequence ID" value="NZ_CACSAS010000001.1"/>
</dbReference>
<accession>A0A5S9NE31</accession>
<dbReference type="PIRSF" id="PIRSF002825">
    <property type="entry name" value="CfbpA"/>
    <property type="match status" value="1"/>
</dbReference>
<dbReference type="GO" id="GO:0046872">
    <property type="term" value="F:metal ion binding"/>
    <property type="evidence" value="ECO:0007669"/>
    <property type="project" value="UniProtKB-KW"/>
</dbReference>
<keyword evidence="3" id="KW-0408">Iron</keyword>
<sequence length="349" mass="37299">MTIRTPNAVTRRLALGGFLAVGLAFAPLATSAEEVVNVYTTREPGLAKPVFDAFTEKTGVKVNSVFVKDGLAERVKAEGAASPADVLMTVDIGNLLDLVDQGVTQPLKSDVLEKAIPANLRGPTGDWFAVSMRARVVYASKDRVKLDAITYEDLAKPEWKGKICIRSGKHPYNTALIAAYIAHHGEAKAEEWLKGVKANLARKPAGGDRENARDILGGICDLGVANSYYVGLMRSGKGGPEQEKWAEAINVILPTFEGGGTNVNISGASLAKNAPNRDNAVKLLEFLVSHEAQDVYAKANFEYPVVAGSPVDPIIAAFGPLKIDNLDLAKIGQYRKVAADLVDKVGFDN</sequence>
<evidence type="ECO:0000256" key="1">
    <source>
        <dbReference type="ARBA" id="ARBA00008520"/>
    </source>
</evidence>
<dbReference type="AlphaFoldDB" id="A0A5S9NE31"/>
<dbReference type="PANTHER" id="PTHR30006:SF15">
    <property type="entry name" value="IRON-UTILIZATION PERIPLASMIC PROTEIN"/>
    <property type="match status" value="1"/>
</dbReference>
<dbReference type="SUPFAM" id="SSF53850">
    <property type="entry name" value="Periplasmic binding protein-like II"/>
    <property type="match status" value="1"/>
</dbReference>
<keyword evidence="6" id="KW-1185">Reference proteome</keyword>
<protein>
    <submittedName>
        <fullName evidence="5">Iron uptake protein A1</fullName>
    </submittedName>
</protein>
<dbReference type="EMBL" id="CACSAS010000001">
    <property type="protein sequence ID" value="CAA0087746.1"/>
    <property type="molecule type" value="Genomic_DNA"/>
</dbReference>
<dbReference type="Proteomes" id="UP000433050">
    <property type="component" value="Unassembled WGS sequence"/>
</dbReference>
<feature type="chain" id="PRO_5025012780" evidence="4">
    <location>
        <begin position="33"/>
        <end position="349"/>
    </location>
</feature>
<dbReference type="Pfam" id="PF13343">
    <property type="entry name" value="SBP_bac_6"/>
    <property type="match status" value="1"/>
</dbReference>
<evidence type="ECO:0000256" key="3">
    <source>
        <dbReference type="PIRSR" id="PIRSR002825-1"/>
    </source>
</evidence>
<evidence type="ECO:0000256" key="2">
    <source>
        <dbReference type="ARBA" id="ARBA00022729"/>
    </source>
</evidence>